<protein>
    <submittedName>
        <fullName evidence="1">Small metal-binding protein</fullName>
    </submittedName>
</protein>
<gene>
    <name evidence="1" type="ORF">AOG54_05260</name>
</gene>
<dbReference type="Pfam" id="PF06348">
    <property type="entry name" value="DUF1059"/>
    <property type="match status" value="1"/>
</dbReference>
<evidence type="ECO:0000313" key="2">
    <source>
        <dbReference type="Proteomes" id="UP000050320"/>
    </source>
</evidence>
<comment type="caution">
    <text evidence="1">The sequence shown here is derived from an EMBL/GenBank/DDBJ whole genome shotgun (WGS) entry which is preliminary data.</text>
</comment>
<dbReference type="EMBL" id="LKBG01000247">
    <property type="protein sequence ID" value="KQB34293.1"/>
    <property type="molecule type" value="Genomic_DNA"/>
</dbReference>
<accession>A0A0Q0RWN4</accession>
<evidence type="ECO:0000313" key="1">
    <source>
        <dbReference type="EMBL" id="KQB34293.1"/>
    </source>
</evidence>
<dbReference type="AlphaFoldDB" id="A0A0Q0RWN4"/>
<organism evidence="1 2">
    <name type="scientific">Acidiplasma aeolicum</name>
    <dbReference type="NCBI Taxonomy" id="507754"/>
    <lineage>
        <taxon>Archaea</taxon>
        <taxon>Methanobacteriati</taxon>
        <taxon>Thermoplasmatota</taxon>
        <taxon>Thermoplasmata</taxon>
        <taxon>Thermoplasmatales</taxon>
        <taxon>Ferroplasmaceae</taxon>
        <taxon>Acidiplasma</taxon>
    </lineage>
</organism>
<dbReference type="GeneID" id="84222717"/>
<reference evidence="1 2" key="1">
    <citation type="submission" date="2015-09" db="EMBL/GenBank/DDBJ databases">
        <title>Heavy metals and arsenic resistance mechanisms in polyextremophilic archaea of the family Ferroplasmaceae.</title>
        <authorList>
            <person name="Bulaev A.G."/>
            <person name="Kanygina A.V."/>
        </authorList>
    </citation>
    <scope>NUCLEOTIDE SEQUENCE [LARGE SCALE GENOMIC DNA]</scope>
    <source>
        <strain evidence="1 2">VT</strain>
    </source>
</reference>
<name>A0A0Q0RWN4_9ARCH</name>
<dbReference type="RefSeq" id="WP_048101106.1">
    <property type="nucleotide sequence ID" value="NZ_JBBYJF010000005.1"/>
</dbReference>
<proteinExistence type="predicted"/>
<dbReference type="Proteomes" id="UP000050320">
    <property type="component" value="Unassembled WGS sequence"/>
</dbReference>
<sequence>MGYEFKCKDIGMDCGFDVKADSIEELIPVIQAHAKNAHGINEITPELFNKVKSAIKEY</sequence>
<keyword evidence="2" id="KW-1185">Reference proteome</keyword>
<dbReference type="InterPro" id="IPR009409">
    <property type="entry name" value="DUF1059"/>
</dbReference>
<dbReference type="OrthoDB" id="9023at2157"/>